<reference evidence="2 3" key="1">
    <citation type="submission" date="2023-12" db="EMBL/GenBank/DDBJ databases">
        <title>A high-quality genome assembly for Dillenia turbinata (Dilleniales).</title>
        <authorList>
            <person name="Chanderbali A."/>
        </authorList>
    </citation>
    <scope>NUCLEOTIDE SEQUENCE [LARGE SCALE GENOMIC DNA]</scope>
    <source>
        <strain evidence="2">LSX21</strain>
        <tissue evidence="2">Leaf</tissue>
    </source>
</reference>
<feature type="non-terminal residue" evidence="2">
    <location>
        <position position="456"/>
    </location>
</feature>
<feature type="region of interest" description="Disordered" evidence="1">
    <location>
        <begin position="1"/>
        <end position="27"/>
    </location>
</feature>
<dbReference type="PANTHER" id="PTHR31198">
    <property type="entry name" value="COILED-COIL DOMAIN-CONTAINING PROTEIN 84"/>
    <property type="match status" value="1"/>
</dbReference>
<protein>
    <submittedName>
        <fullName evidence="2">CCDC84-like</fullName>
    </submittedName>
</protein>
<name>A0AAN8V338_9MAGN</name>
<organism evidence="2 3">
    <name type="scientific">Dillenia turbinata</name>
    <dbReference type="NCBI Taxonomy" id="194707"/>
    <lineage>
        <taxon>Eukaryota</taxon>
        <taxon>Viridiplantae</taxon>
        <taxon>Streptophyta</taxon>
        <taxon>Embryophyta</taxon>
        <taxon>Tracheophyta</taxon>
        <taxon>Spermatophyta</taxon>
        <taxon>Magnoliopsida</taxon>
        <taxon>eudicotyledons</taxon>
        <taxon>Gunneridae</taxon>
        <taxon>Pentapetalae</taxon>
        <taxon>Dilleniales</taxon>
        <taxon>Dilleniaceae</taxon>
        <taxon>Dillenia</taxon>
    </lineage>
</organism>
<gene>
    <name evidence="2" type="ORF">RJ641_014196</name>
</gene>
<dbReference type="AlphaFoldDB" id="A0AAN8V338"/>
<proteinExistence type="predicted"/>
<sequence length="456" mass="51935">MEREKQLQTKIPSANPHPNPKRSKRQGEKEFEFCKVCRLNHNQGRKHIFFPSHKKALSSFLSKFLPKVSDVSFFLKNPTLLRPEFVSRNRFWCVFCDSSIDELGREFACCNSINHLASEDHLKSLKHFLWKYGGGMDHVDSFRISQADVVKWEKRCKLLKNQDTEGSHGPTNDIQNKLNYDNVHDFVKTNVNSVEHSFSHGVLPLQYYTNERSQVSHPDFSIVGSHPHQHHVDSIMHASPNSRMGSWGLKNPTVWIRTPCDLLLIVWCLSYGLDHGEGGQSFIGNGATSWANGGASNGWVHEHEGMDIAWATSQGLQNPTHISLRSQEANGNVHTGAPPPWLEAIEVNQLKTLVNPESGIKRLDTSLNKSQKSQKLNPKRVGAAWAERRKLELEMEKRGEIVSTCGDDWLPNFGRVWQSGSRKESRKEFEKEKQKAIQVTDQSEVSIEIQPYISKR</sequence>
<dbReference type="Pfam" id="PF14968">
    <property type="entry name" value="CCDC84"/>
    <property type="match status" value="1"/>
</dbReference>
<dbReference type="Proteomes" id="UP001370490">
    <property type="component" value="Unassembled WGS sequence"/>
</dbReference>
<evidence type="ECO:0000313" key="3">
    <source>
        <dbReference type="Proteomes" id="UP001370490"/>
    </source>
</evidence>
<dbReference type="PANTHER" id="PTHR31198:SF1">
    <property type="entry name" value="CENTROSOMAL AT-AC SPLICING FACTOR"/>
    <property type="match status" value="1"/>
</dbReference>
<dbReference type="InterPro" id="IPR028015">
    <property type="entry name" value="CCDC84-like"/>
</dbReference>
<comment type="caution">
    <text evidence="2">The sequence shown here is derived from an EMBL/GenBank/DDBJ whole genome shotgun (WGS) entry which is preliminary data.</text>
</comment>
<evidence type="ECO:0000256" key="1">
    <source>
        <dbReference type="SAM" id="MobiDB-lite"/>
    </source>
</evidence>
<evidence type="ECO:0000313" key="2">
    <source>
        <dbReference type="EMBL" id="KAK6920518.1"/>
    </source>
</evidence>
<accession>A0AAN8V338</accession>
<dbReference type="EMBL" id="JBAMMX010000020">
    <property type="protein sequence ID" value="KAK6920518.1"/>
    <property type="molecule type" value="Genomic_DNA"/>
</dbReference>
<keyword evidence="3" id="KW-1185">Reference proteome</keyword>